<keyword evidence="1" id="KW-0808">Transferase</keyword>
<dbReference type="EMBL" id="CM039176">
    <property type="protein sequence ID" value="KAH9716245.1"/>
    <property type="molecule type" value="Genomic_DNA"/>
</dbReference>
<accession>A0ACB8JH44</accession>
<proteinExistence type="predicted"/>
<comment type="caution">
    <text evidence="1">The sequence shown here is derived from an EMBL/GenBank/DDBJ whole genome shotgun (WGS) entry which is preliminary data.</text>
</comment>
<keyword evidence="1" id="KW-0675">Receptor</keyword>
<protein>
    <submittedName>
        <fullName evidence="1">Leucine-rich repeat receptor protein kinase EMS1</fullName>
    </submittedName>
</protein>
<name>A0ACB8JH44_CITSI</name>
<gene>
    <name evidence="1" type="ORF">KPL71_021392</name>
</gene>
<dbReference type="Proteomes" id="UP000829398">
    <property type="component" value="Chromosome 7"/>
</dbReference>
<keyword evidence="1" id="KW-0418">Kinase</keyword>
<keyword evidence="2" id="KW-1185">Reference proteome</keyword>
<evidence type="ECO:0000313" key="2">
    <source>
        <dbReference type="Proteomes" id="UP000829398"/>
    </source>
</evidence>
<sequence length="388" mass="43517">MPPIIPKNLNGLPHLDLSCNKLNGEISTSLSYILGILGLYVQFKIPLDFGNLVQLEYFDFSMNMLGGHIPEKNIDLCGKIMGLDCQILTFSKLALVGTVVGSVLAIAIIVSMLWWIQRGNRQQHLSINLAMFEPSLGKLPYDHIVAGTNKFYEKNVIRGDDFGIVFKYQNLVQLLGYCPVGEKKLLVYEYMVKGRLNDWLRNQVASLDWDKHCIIACGTARGISFLHHCFQPHIIHRDINASNILLNEDFEVKVSDFGLARLISDCESHISTDVAGTIGYVPLAGDIYSFGVVLLELVIRKQPTGPEFKNKNGGNLVDWVLDSTVLNAYSKPLMLKMLQIAVGCIFDNPTTRPTMLRVQEFLENIILEKTSEDIKIEKGNLLVQKIYS</sequence>
<reference evidence="2" key="1">
    <citation type="journal article" date="2023" name="Hortic. Res.">
        <title>A chromosome-level phased genome enabling allele-level studies in sweet orange: a case study on citrus Huanglongbing tolerance.</title>
        <authorList>
            <person name="Wu B."/>
            <person name="Yu Q."/>
            <person name="Deng Z."/>
            <person name="Duan Y."/>
            <person name="Luo F."/>
            <person name="Gmitter F. Jr."/>
        </authorList>
    </citation>
    <scope>NUCLEOTIDE SEQUENCE [LARGE SCALE GENOMIC DNA]</scope>
    <source>
        <strain evidence="2">cv. Valencia</strain>
    </source>
</reference>
<organism evidence="1 2">
    <name type="scientific">Citrus sinensis</name>
    <name type="common">Sweet orange</name>
    <name type="synonym">Citrus aurantium var. sinensis</name>
    <dbReference type="NCBI Taxonomy" id="2711"/>
    <lineage>
        <taxon>Eukaryota</taxon>
        <taxon>Viridiplantae</taxon>
        <taxon>Streptophyta</taxon>
        <taxon>Embryophyta</taxon>
        <taxon>Tracheophyta</taxon>
        <taxon>Spermatophyta</taxon>
        <taxon>Magnoliopsida</taxon>
        <taxon>eudicotyledons</taxon>
        <taxon>Gunneridae</taxon>
        <taxon>Pentapetalae</taxon>
        <taxon>rosids</taxon>
        <taxon>malvids</taxon>
        <taxon>Sapindales</taxon>
        <taxon>Rutaceae</taxon>
        <taxon>Aurantioideae</taxon>
        <taxon>Citrus</taxon>
    </lineage>
</organism>
<evidence type="ECO:0000313" key="1">
    <source>
        <dbReference type="EMBL" id="KAH9716245.1"/>
    </source>
</evidence>